<protein>
    <recommendedName>
        <fullName evidence="2">Altered inheritance of mitochondria protein 6</fullName>
    </recommendedName>
</protein>
<reference evidence="3" key="1">
    <citation type="submission" date="2022-07" db="EMBL/GenBank/DDBJ databases">
        <title>The genome of Lyophyllum shimeji provides insight into the initial evolution of ectomycorrhizal fungal genome.</title>
        <authorList>
            <person name="Kobayashi Y."/>
            <person name="Shibata T."/>
            <person name="Hirakawa H."/>
            <person name="Shigenobu S."/>
            <person name="Nishiyama T."/>
            <person name="Yamada A."/>
            <person name="Hasebe M."/>
            <person name="Kawaguchi M."/>
        </authorList>
    </citation>
    <scope>NUCLEOTIDE SEQUENCE</scope>
    <source>
        <strain evidence="3">AT787</strain>
    </source>
</reference>
<evidence type="ECO:0000313" key="4">
    <source>
        <dbReference type="Proteomes" id="UP001063166"/>
    </source>
</evidence>
<dbReference type="InterPro" id="IPR051236">
    <property type="entry name" value="HAT_RTT109-like"/>
</dbReference>
<organism evidence="3 4">
    <name type="scientific">Lyophyllum shimeji</name>
    <name type="common">Hon-shimeji</name>
    <name type="synonym">Tricholoma shimeji</name>
    <dbReference type="NCBI Taxonomy" id="47721"/>
    <lineage>
        <taxon>Eukaryota</taxon>
        <taxon>Fungi</taxon>
        <taxon>Dikarya</taxon>
        <taxon>Basidiomycota</taxon>
        <taxon>Agaricomycotina</taxon>
        <taxon>Agaricomycetes</taxon>
        <taxon>Agaricomycetidae</taxon>
        <taxon>Agaricales</taxon>
        <taxon>Tricholomatineae</taxon>
        <taxon>Lyophyllaceae</taxon>
        <taxon>Lyophyllum</taxon>
    </lineage>
</organism>
<accession>A0A9P3PI66</accession>
<dbReference type="PANTHER" id="PTHR31571">
    <property type="entry name" value="ALTERED INHERITANCE OF MITOCHONDRIA PROTEIN 6"/>
    <property type="match status" value="1"/>
</dbReference>
<evidence type="ECO:0000256" key="1">
    <source>
        <dbReference type="ARBA" id="ARBA00008858"/>
    </source>
</evidence>
<proteinExistence type="inferred from homology"/>
<evidence type="ECO:0000256" key="2">
    <source>
        <dbReference type="ARBA" id="ARBA00014286"/>
    </source>
</evidence>
<dbReference type="AlphaFoldDB" id="A0A9P3PI66"/>
<dbReference type="GO" id="GO:0006629">
    <property type="term" value="P:lipid metabolic process"/>
    <property type="evidence" value="ECO:0007669"/>
    <property type="project" value="InterPro"/>
</dbReference>
<dbReference type="OrthoDB" id="4153866at2759"/>
<name>A0A9P3PI66_LYOSH</name>
<dbReference type="Proteomes" id="UP001063166">
    <property type="component" value="Unassembled WGS sequence"/>
</dbReference>
<dbReference type="PANTHER" id="PTHR31571:SF1">
    <property type="entry name" value="ALTERED INHERITANCE OF MITOCHONDRIA PROTEIN 6"/>
    <property type="match status" value="1"/>
</dbReference>
<keyword evidence="4" id="KW-1185">Reference proteome</keyword>
<dbReference type="InterPro" id="IPR017946">
    <property type="entry name" value="PLC-like_Pdiesterase_TIM-brl"/>
</dbReference>
<dbReference type="EMBL" id="BRPK01000003">
    <property type="protein sequence ID" value="GLB36231.1"/>
    <property type="molecule type" value="Genomic_DNA"/>
</dbReference>
<comment type="similarity">
    <text evidence="1">Belongs to the AIM6 family.</text>
</comment>
<comment type="caution">
    <text evidence="3">The sequence shown here is derived from an EMBL/GenBank/DDBJ whole genome shotgun (WGS) entry which is preliminary data.</text>
</comment>
<dbReference type="GO" id="GO:0008081">
    <property type="term" value="F:phosphoric diester hydrolase activity"/>
    <property type="evidence" value="ECO:0007669"/>
    <property type="project" value="InterPro"/>
</dbReference>
<dbReference type="SUPFAM" id="SSF51695">
    <property type="entry name" value="PLC-like phosphodiesterases"/>
    <property type="match status" value="1"/>
</dbReference>
<sequence>MPSLVQCYDVLLDFTNDTLDCVTVQLLHDYGRNTRSVVLLHPQESVTLVLDAGSVYRYAVKTRTKVTSVSARSPLIQVTHQPLTAYVWTAIGEIIDFLSGTMHRWGSRAHEPPTLTSSRHYKDVHDNGRHKLLHFKHPTHPFCTTPTQLTQGIVPKQIHSHNDYWRDVPLLTALSFGVASVEADVWLVDGELLQQNTVNVFTVNQTQPNGVFDTPGGTPLQLLVDMKTDGVATLPLVLKALEPLRAARYTTASQAVVTHVDYEVSVGWNGIEDITEARRASITRLVGAAHGLGIKARFWNTPGWPIEARNNVWKELLNDGADWLNADDLEAASSF</sequence>
<evidence type="ECO:0000313" key="3">
    <source>
        <dbReference type="EMBL" id="GLB36231.1"/>
    </source>
</evidence>
<gene>
    <name evidence="3" type="ORF">LshimejAT787_0305190</name>
</gene>